<keyword evidence="2" id="KW-1185">Reference proteome</keyword>
<dbReference type="RefSeq" id="WP_088976015.1">
    <property type="nucleotide sequence ID" value="NZ_LT607753.1"/>
</dbReference>
<sequence>MFKAAENLGYRIVSRFLPTVTASAGTCACTPYDGWCKDKLRSTYCTCGADCKTITCRCNPAGCGN</sequence>
<evidence type="ECO:0000313" key="1">
    <source>
        <dbReference type="EMBL" id="SCG54578.1"/>
    </source>
</evidence>
<dbReference type="Proteomes" id="UP000198215">
    <property type="component" value="Chromosome I"/>
</dbReference>
<protein>
    <submittedName>
        <fullName evidence="1">Uncharacterized protein</fullName>
    </submittedName>
</protein>
<dbReference type="EMBL" id="LT607753">
    <property type="protein sequence ID" value="SCG54578.1"/>
    <property type="molecule type" value="Genomic_DNA"/>
</dbReference>
<reference evidence="2" key="1">
    <citation type="submission" date="2016-06" db="EMBL/GenBank/DDBJ databases">
        <authorList>
            <person name="Varghese N."/>
            <person name="Submissions Spin"/>
        </authorList>
    </citation>
    <scope>NUCLEOTIDE SEQUENCE [LARGE SCALE GENOMIC DNA]</scope>
    <source>
        <strain evidence="2">DSM 45161</strain>
    </source>
</reference>
<organism evidence="1 2">
    <name type="scientific">Micromonospora coxensis</name>
    <dbReference type="NCBI Taxonomy" id="356852"/>
    <lineage>
        <taxon>Bacteria</taxon>
        <taxon>Bacillati</taxon>
        <taxon>Actinomycetota</taxon>
        <taxon>Actinomycetes</taxon>
        <taxon>Micromonosporales</taxon>
        <taxon>Micromonosporaceae</taxon>
        <taxon>Micromonospora</taxon>
    </lineage>
</organism>
<evidence type="ECO:0000313" key="2">
    <source>
        <dbReference type="Proteomes" id="UP000198215"/>
    </source>
</evidence>
<gene>
    <name evidence="1" type="ORF">GA0070614_2399</name>
</gene>
<proteinExistence type="predicted"/>
<name>A0A1C5I881_9ACTN</name>
<dbReference type="OrthoDB" id="3410595at2"/>
<dbReference type="PROSITE" id="PS51257">
    <property type="entry name" value="PROKAR_LIPOPROTEIN"/>
    <property type="match status" value="1"/>
</dbReference>
<accession>A0A1C5I881</accession>
<dbReference type="AlphaFoldDB" id="A0A1C5I881"/>